<organism evidence="2 3">
    <name type="scientific">Luteolibacter rhizosphaerae</name>
    <dbReference type="NCBI Taxonomy" id="2989719"/>
    <lineage>
        <taxon>Bacteria</taxon>
        <taxon>Pseudomonadati</taxon>
        <taxon>Verrucomicrobiota</taxon>
        <taxon>Verrucomicrobiia</taxon>
        <taxon>Verrucomicrobiales</taxon>
        <taxon>Verrucomicrobiaceae</taxon>
        <taxon>Luteolibacter</taxon>
    </lineage>
</organism>
<feature type="transmembrane region" description="Helical" evidence="1">
    <location>
        <begin position="67"/>
        <end position="88"/>
    </location>
</feature>
<evidence type="ECO:0000313" key="3">
    <source>
        <dbReference type="Proteomes" id="UP001165653"/>
    </source>
</evidence>
<evidence type="ECO:0000256" key="1">
    <source>
        <dbReference type="SAM" id="Phobius"/>
    </source>
</evidence>
<keyword evidence="1" id="KW-0472">Membrane</keyword>
<reference evidence="2" key="1">
    <citation type="submission" date="2022-10" db="EMBL/GenBank/DDBJ databases">
        <title>Luteolibacter sp. GHJ8, whole genome shotgun sequencing project.</title>
        <authorList>
            <person name="Zhao G."/>
            <person name="Shen L."/>
        </authorList>
    </citation>
    <scope>NUCLEOTIDE SEQUENCE</scope>
    <source>
        <strain evidence="2">GHJ8</strain>
    </source>
</reference>
<accession>A0ABT3G4P6</accession>
<name>A0ABT3G4P6_9BACT</name>
<keyword evidence="1" id="KW-1133">Transmembrane helix</keyword>
<proteinExistence type="predicted"/>
<comment type="caution">
    <text evidence="2">The sequence shown here is derived from an EMBL/GenBank/DDBJ whole genome shotgun (WGS) entry which is preliminary data.</text>
</comment>
<keyword evidence="3" id="KW-1185">Reference proteome</keyword>
<dbReference type="RefSeq" id="WP_264514007.1">
    <property type="nucleotide sequence ID" value="NZ_JAPDDR010000006.1"/>
</dbReference>
<gene>
    <name evidence="2" type="ORF">OJ996_12885</name>
</gene>
<evidence type="ECO:0000313" key="2">
    <source>
        <dbReference type="EMBL" id="MCW1914476.1"/>
    </source>
</evidence>
<protein>
    <submittedName>
        <fullName evidence="2">Uncharacterized protein</fullName>
    </submittedName>
</protein>
<dbReference type="Proteomes" id="UP001165653">
    <property type="component" value="Unassembled WGS sequence"/>
</dbReference>
<keyword evidence="1" id="KW-0812">Transmembrane</keyword>
<dbReference type="EMBL" id="JAPDDR010000006">
    <property type="protein sequence ID" value="MCW1914476.1"/>
    <property type="molecule type" value="Genomic_DNA"/>
</dbReference>
<sequence>MISIGCLATGFVGAMSLYMVSPPEANLLRRLVSEESTDLDRNGPRFAAELAQAADYQSRELERLRRVITLSSTASMAMGWAGIICFLVSRKKG</sequence>